<keyword evidence="2" id="KW-1185">Reference proteome</keyword>
<evidence type="ECO:0000313" key="1">
    <source>
        <dbReference type="EMBL" id="NMM01573.1"/>
    </source>
</evidence>
<organism evidence="1 2">
    <name type="scientific">Paraburkholderia polaris</name>
    <dbReference type="NCBI Taxonomy" id="2728848"/>
    <lineage>
        <taxon>Bacteria</taxon>
        <taxon>Pseudomonadati</taxon>
        <taxon>Pseudomonadota</taxon>
        <taxon>Betaproteobacteria</taxon>
        <taxon>Burkholderiales</taxon>
        <taxon>Burkholderiaceae</taxon>
        <taxon>Paraburkholderia</taxon>
    </lineage>
</organism>
<comment type="caution">
    <text evidence="1">The sequence shown here is derived from an EMBL/GenBank/DDBJ whole genome shotgun (WGS) entry which is preliminary data.</text>
</comment>
<reference evidence="1 2" key="1">
    <citation type="submission" date="2020-04" db="EMBL/GenBank/DDBJ databases">
        <title>Paraburkholderia sp. RP-4-7 isolated from soil.</title>
        <authorList>
            <person name="Dahal R.H."/>
        </authorList>
    </citation>
    <scope>NUCLEOTIDE SEQUENCE [LARGE SCALE GENOMIC DNA]</scope>
    <source>
        <strain evidence="1 2">RP-4-7</strain>
    </source>
</reference>
<evidence type="ECO:0000313" key="2">
    <source>
        <dbReference type="Proteomes" id="UP000544134"/>
    </source>
</evidence>
<dbReference type="RefSeq" id="WP_169488302.1">
    <property type="nucleotide sequence ID" value="NZ_JABBGJ010000031.1"/>
</dbReference>
<dbReference type="Proteomes" id="UP000544134">
    <property type="component" value="Unassembled WGS sequence"/>
</dbReference>
<sequence>MPTQQQVFHQVQRNLADANLTFMDLVREGMTREELARNIERRPSLWERYAGFLDVLPSSAAQPVAA</sequence>
<proteinExistence type="predicted"/>
<dbReference type="EMBL" id="JABBGJ010000031">
    <property type="protein sequence ID" value="NMM01573.1"/>
    <property type="molecule type" value="Genomic_DNA"/>
</dbReference>
<name>A0A848IKC9_9BURK</name>
<gene>
    <name evidence="1" type="ORF">HHL24_27000</name>
</gene>
<accession>A0A848IKC9</accession>
<protein>
    <submittedName>
        <fullName evidence="1">Uncharacterized protein</fullName>
    </submittedName>
</protein>
<dbReference type="AlphaFoldDB" id="A0A848IKC9"/>